<feature type="binding site" evidence="8 9">
    <location>
        <position position="117"/>
    </location>
    <ligand>
        <name>ATP</name>
        <dbReference type="ChEBI" id="CHEBI:30616"/>
    </ligand>
</feature>
<dbReference type="GO" id="GO:0005737">
    <property type="term" value="C:cytoplasm"/>
    <property type="evidence" value="ECO:0007669"/>
    <property type="project" value="UniProtKB-SubCell"/>
</dbReference>
<feature type="binding site" evidence="8 9">
    <location>
        <position position="111"/>
    </location>
    <ligand>
        <name>ATP</name>
        <dbReference type="ChEBI" id="CHEBI:30616"/>
    </ligand>
</feature>
<comment type="catalytic activity">
    <reaction evidence="8">
        <text>a 2'-deoxyribonucleoside 5'-diphosphate + ATP = a 2'-deoxyribonucleoside 5'-triphosphate + ADP</text>
        <dbReference type="Rhea" id="RHEA:44640"/>
        <dbReference type="ChEBI" id="CHEBI:30616"/>
        <dbReference type="ChEBI" id="CHEBI:61560"/>
        <dbReference type="ChEBI" id="CHEBI:73316"/>
        <dbReference type="ChEBI" id="CHEBI:456216"/>
        <dbReference type="EC" id="2.7.4.6"/>
    </reaction>
</comment>
<dbReference type="EMBL" id="OENE01000010">
    <property type="protein sequence ID" value="SOU88394.1"/>
    <property type="molecule type" value="Genomic_DNA"/>
</dbReference>
<dbReference type="Proteomes" id="UP000490060">
    <property type="component" value="Unassembled WGS sequence"/>
</dbReference>
<dbReference type="InterPro" id="IPR001564">
    <property type="entry name" value="Nucleoside_diP_kinase"/>
</dbReference>
<feature type="domain" description="Nucleoside diphosphate kinase-like" evidence="11">
    <location>
        <begin position="27"/>
        <end position="161"/>
    </location>
</feature>
<dbReference type="PANTHER" id="PTHR46161">
    <property type="entry name" value="NUCLEOSIDE DIPHOSPHATE KINASE"/>
    <property type="match status" value="1"/>
</dbReference>
<keyword evidence="6 8" id="KW-0418">Kinase</keyword>
<dbReference type="FunFam" id="3.30.70.141:FF:000039">
    <property type="entry name" value="Nucleoside diphosphate kinase B"/>
    <property type="match status" value="1"/>
</dbReference>
<dbReference type="SMART" id="SM00562">
    <property type="entry name" value="NDK"/>
    <property type="match status" value="1"/>
</dbReference>
<dbReference type="SUPFAM" id="SSF54919">
    <property type="entry name" value="Nucleoside diphosphate kinase, NDK"/>
    <property type="match status" value="1"/>
</dbReference>
<dbReference type="PROSITE" id="PS51374">
    <property type="entry name" value="NDPK_LIKE"/>
    <property type="match status" value="1"/>
</dbReference>
<dbReference type="GO" id="GO:0006228">
    <property type="term" value="P:UTP biosynthetic process"/>
    <property type="evidence" value="ECO:0007669"/>
    <property type="project" value="UniProtKB-UniRule"/>
</dbReference>
<dbReference type="InterPro" id="IPR036850">
    <property type="entry name" value="NDK-like_dom_sf"/>
</dbReference>
<dbReference type="GO" id="GO:0006241">
    <property type="term" value="P:CTP biosynthetic process"/>
    <property type="evidence" value="ECO:0007669"/>
    <property type="project" value="UniProtKB-UniRule"/>
</dbReference>
<feature type="binding site" evidence="8 9">
    <location>
        <position position="138"/>
    </location>
    <ligand>
        <name>ATP</name>
        <dbReference type="ChEBI" id="CHEBI:30616"/>
    </ligand>
</feature>
<keyword evidence="7 8" id="KW-0067">ATP-binding</keyword>
<protein>
    <recommendedName>
        <fullName evidence="8">Nucleoside diphosphate kinase</fullName>
        <shortName evidence="8">NDK</shortName>
        <shortName evidence="8">NDP kinase</shortName>
        <ecNumber evidence="8">2.7.4.6</ecNumber>
    </recommendedName>
    <alternativeName>
        <fullName evidence="8">Nucleoside-2-P kinase</fullName>
    </alternativeName>
</protein>
<comment type="catalytic activity">
    <reaction evidence="8">
        <text>a ribonucleoside 5'-diphosphate + ATP = a ribonucleoside 5'-triphosphate + ADP</text>
        <dbReference type="Rhea" id="RHEA:18113"/>
        <dbReference type="ChEBI" id="CHEBI:30616"/>
        <dbReference type="ChEBI" id="CHEBI:57930"/>
        <dbReference type="ChEBI" id="CHEBI:61557"/>
        <dbReference type="ChEBI" id="CHEBI:456216"/>
        <dbReference type="EC" id="2.7.4.6"/>
    </reaction>
</comment>
<gene>
    <name evidence="8 12" type="primary">ndk</name>
    <name evidence="12" type="ORF">TNO010_180093</name>
</gene>
<keyword evidence="4 8" id="KW-0808">Transferase</keyword>
<keyword evidence="5 8" id="KW-0547">Nucleotide-binding</keyword>
<evidence type="ECO:0000256" key="4">
    <source>
        <dbReference type="ARBA" id="ARBA00022679"/>
    </source>
</evidence>
<dbReference type="HAMAP" id="MF_00451">
    <property type="entry name" value="NDP_kinase"/>
    <property type="match status" value="1"/>
</dbReference>
<name>A0A2I2M8Z7_9FLAO</name>
<feature type="binding site" evidence="8 9">
    <location>
        <position position="83"/>
    </location>
    <ligand>
        <name>ATP</name>
        <dbReference type="ChEBI" id="CHEBI:30616"/>
    </ligand>
</feature>
<evidence type="ECO:0000256" key="10">
    <source>
        <dbReference type="RuleBase" id="RU004011"/>
    </source>
</evidence>
<dbReference type="InterPro" id="IPR034907">
    <property type="entry name" value="NDK-like_dom"/>
</dbReference>
<dbReference type="GO" id="GO:0005524">
    <property type="term" value="F:ATP binding"/>
    <property type="evidence" value="ECO:0007669"/>
    <property type="project" value="UniProtKB-UniRule"/>
</dbReference>
<dbReference type="Gene3D" id="3.30.70.141">
    <property type="entry name" value="Nucleoside diphosphate kinase-like domain"/>
    <property type="match status" value="1"/>
</dbReference>
<keyword evidence="8" id="KW-0479">Metal-binding</keyword>
<evidence type="ECO:0000313" key="13">
    <source>
        <dbReference type="Proteomes" id="UP000490060"/>
    </source>
</evidence>
<keyword evidence="8" id="KW-0546">Nucleotide metabolism</keyword>
<dbReference type="EC" id="2.7.4.6" evidence="8"/>
<dbReference type="PANTHER" id="PTHR46161:SF3">
    <property type="entry name" value="NUCLEOSIDE DIPHOSPHATE KINASE DDB_G0292928-RELATED"/>
    <property type="match status" value="1"/>
</dbReference>
<evidence type="ECO:0000256" key="5">
    <source>
        <dbReference type="ARBA" id="ARBA00022741"/>
    </source>
</evidence>
<feature type="active site" description="Pros-phosphohistidine intermediate" evidence="8 9">
    <location>
        <position position="141"/>
    </location>
</feature>
<keyword evidence="8" id="KW-0963">Cytoplasm</keyword>
<evidence type="ECO:0000256" key="7">
    <source>
        <dbReference type="ARBA" id="ARBA00022840"/>
    </source>
</evidence>
<comment type="function">
    <text evidence="8">Major role in the synthesis of nucleoside triphosphates other than ATP. The ATP gamma phosphate is transferred to the NDP beta phosphate via a ping-pong mechanism, using a phosphorylated active-site intermediate.</text>
</comment>
<keyword evidence="8" id="KW-0460">Magnesium</keyword>
<evidence type="ECO:0000256" key="3">
    <source>
        <dbReference type="ARBA" id="ARBA00022553"/>
    </source>
</evidence>
<dbReference type="GO" id="GO:0006183">
    <property type="term" value="P:GTP biosynthetic process"/>
    <property type="evidence" value="ECO:0007669"/>
    <property type="project" value="UniProtKB-UniRule"/>
</dbReference>
<evidence type="ECO:0000256" key="9">
    <source>
        <dbReference type="PROSITE-ProRule" id="PRU00706"/>
    </source>
</evidence>
<evidence type="ECO:0000256" key="2">
    <source>
        <dbReference type="ARBA" id="ARBA00008142"/>
    </source>
</evidence>
<evidence type="ECO:0000259" key="11">
    <source>
        <dbReference type="SMART" id="SM00562"/>
    </source>
</evidence>
<evidence type="ECO:0000256" key="6">
    <source>
        <dbReference type="ARBA" id="ARBA00022777"/>
    </source>
</evidence>
<dbReference type="Pfam" id="PF00334">
    <property type="entry name" value="NDK"/>
    <property type="match status" value="1"/>
</dbReference>
<dbReference type="GO" id="GO:0004550">
    <property type="term" value="F:nucleoside diphosphate kinase activity"/>
    <property type="evidence" value="ECO:0007669"/>
    <property type="project" value="UniProtKB-UniRule"/>
</dbReference>
<comment type="similarity">
    <text evidence="2 8 9 10">Belongs to the NDK family.</text>
</comment>
<proteinExistence type="inferred from homology"/>
<dbReference type="CDD" id="cd04413">
    <property type="entry name" value="NDPk_I"/>
    <property type="match status" value="1"/>
</dbReference>
<accession>A0A2I2M8Z7</accession>
<sequence length="163" mass="17923">MYFCADLCEVRTYILFTLIRNSITMATNRTFTMIKPDGVENGHTGAILDKINAAGFRIVALKKTQMTKADAEAFYAVHNERPFFGELVEFMTRGPIVAAILEKDNAVEDFRTLIGATNPADAAEGTIRKMFATSIGENAVHGSDSDENAAIEGAFHFSGREMF</sequence>
<comment type="cofactor">
    <cofactor evidence="1 8">
        <name>Mg(2+)</name>
        <dbReference type="ChEBI" id="CHEBI:18420"/>
    </cofactor>
</comment>
<feature type="binding site" evidence="8 9">
    <location>
        <position position="35"/>
    </location>
    <ligand>
        <name>ATP</name>
        <dbReference type="ChEBI" id="CHEBI:30616"/>
    </ligand>
</feature>
<dbReference type="AlphaFoldDB" id="A0A2I2M8Z7"/>
<dbReference type="NCBIfam" id="NF011116">
    <property type="entry name" value="PRK14545.1"/>
    <property type="match status" value="1"/>
</dbReference>
<dbReference type="GO" id="GO:0046872">
    <property type="term" value="F:metal ion binding"/>
    <property type="evidence" value="ECO:0007669"/>
    <property type="project" value="UniProtKB-KW"/>
</dbReference>
<keyword evidence="3 8" id="KW-0597">Phosphoprotein</keyword>
<comment type="subcellular location">
    <subcellularLocation>
        <location evidence="8">Cytoplasm</location>
    </subcellularLocation>
</comment>
<comment type="subunit">
    <text evidence="8">Homotetramer.</text>
</comment>
<evidence type="ECO:0000256" key="1">
    <source>
        <dbReference type="ARBA" id="ARBA00001946"/>
    </source>
</evidence>
<feature type="binding site" evidence="8 9">
    <location>
        <position position="128"/>
    </location>
    <ligand>
        <name>ATP</name>
        <dbReference type="ChEBI" id="CHEBI:30616"/>
    </ligand>
</feature>
<reference evidence="12 13" key="1">
    <citation type="submission" date="2017-11" db="EMBL/GenBank/DDBJ databases">
        <authorList>
            <person name="Duchaud E."/>
        </authorList>
    </citation>
    <scope>NUCLEOTIDE SEQUENCE [LARGE SCALE GENOMIC DNA]</scope>
    <source>
        <strain evidence="12 13">TNO010</strain>
    </source>
</reference>
<organism evidence="12 13">
    <name type="scientific">Tenacibaculum finnmarkense genomovar ulcerans</name>
    <dbReference type="NCBI Taxonomy" id="2781388"/>
    <lineage>
        <taxon>Bacteria</taxon>
        <taxon>Pseudomonadati</taxon>
        <taxon>Bacteroidota</taxon>
        <taxon>Flavobacteriia</taxon>
        <taxon>Flavobacteriales</taxon>
        <taxon>Flavobacteriaceae</taxon>
        <taxon>Tenacibaculum</taxon>
        <taxon>Tenacibaculum finnmarkense</taxon>
    </lineage>
</organism>
<dbReference type="PRINTS" id="PR01243">
    <property type="entry name" value="NUCDPKINASE"/>
</dbReference>
<dbReference type="NCBIfam" id="NF001908">
    <property type="entry name" value="PRK00668.1"/>
    <property type="match status" value="1"/>
</dbReference>
<evidence type="ECO:0000313" key="12">
    <source>
        <dbReference type="EMBL" id="SOU88394.1"/>
    </source>
</evidence>
<evidence type="ECO:0000256" key="8">
    <source>
        <dbReference type="HAMAP-Rule" id="MF_00451"/>
    </source>
</evidence>